<evidence type="ECO:0000313" key="2">
    <source>
        <dbReference type="EMBL" id="WEG68841.1"/>
    </source>
</evidence>
<evidence type="ECO:0000256" key="1">
    <source>
        <dbReference type="SAM" id="MobiDB-lite"/>
    </source>
</evidence>
<sequence length="783" mass="88138">MDVTMLNSRMIRTGDYHVIHARDPAPPKVIPSSKVPKTVIDDINIHINSPVRCDMSLGDILTDCDITYVPTRTETAAMDSLSDEVGTSGSDRTVKDLAVKSVMVSVNIAYKVLDLLYHNLATDVTSDAYELANDAFDRVALHTSFLQHGDHAQIRLNVFGRVLYDSYLNFVPVHYSEGECTTWLEKLGEASVMASGLSNVLEQHLQVYINTHTSRLQREIGSDIVNAARKITGLFDPPATTRVLSSVKAQLEQWRAADVVNDDAVPTSAVIVEALDLRKKMAGMLREITSYILQEFNRLRRTVFSSVKDGIESKCFEFRTDMLYQENRVKMSRYNMAVFLLTELGRFNSYTMMRVKKAFEEVTADAFMDRLISLRLLREVAYKVQLQELVERVREERRQRAVQSQAERWTEQDDDDDDEDRLHIHEEEPDKEQEEQEEEHEEGQEEEQEEQEEQKEEQGGEQPEIGEGDSQVEQNLAKENTESTADSAAEPQMEGGAVITSQTEEDTVPKGLSQSENTQVDDQVVPPAPPPSPADSNTQDKVDEATPTTSNKESQTSKVHDAIPPTVSHEILSQDLMDSVPVPERATASPRISPPLKKRPFPPIPSVYKFLVGEYPVEEDDSTYDSVRKVVRRSSPPLAPLIKKVYDTDDEEELEREYRAAQAKVSTKLKIQALPSPPGTKKTFCVVPTPPPEPSPSAVKRVWINPPESSEEVAVYVLSDRDPRLKPRQVLERSSKLILIPKSTPAQDTGSTSKEKKSPREDLKRKNVTASEPAKKRSRRGRK</sequence>
<dbReference type="EMBL" id="OP429121">
    <property type="protein sequence ID" value="WEG68841.1"/>
    <property type="molecule type" value="Genomic_DNA"/>
</dbReference>
<reference evidence="2" key="1">
    <citation type="submission" date="2022-09" db="EMBL/GenBank/DDBJ databases">
        <authorList>
            <person name="Vucak M."/>
            <person name="Davison A.J."/>
        </authorList>
    </citation>
    <scope>NUCLEOTIDE SEQUENCE</scope>
    <source>
        <strain evidence="2">Mnat29</strain>
    </source>
</reference>
<feature type="compositionally biased region" description="Polar residues" evidence="1">
    <location>
        <begin position="471"/>
        <end position="486"/>
    </location>
</feature>
<proteinExistence type="predicted"/>
<feature type="compositionally biased region" description="Low complexity" evidence="1">
    <location>
        <begin position="460"/>
        <end position="469"/>
    </location>
</feature>
<feature type="region of interest" description="Disordered" evidence="1">
    <location>
        <begin position="671"/>
        <end position="703"/>
    </location>
</feature>
<name>A0A9Y1N7G7_9BETA</name>
<feature type="compositionally biased region" description="Basic and acidic residues" evidence="1">
    <location>
        <begin position="719"/>
        <end position="735"/>
    </location>
</feature>
<gene>
    <name evidence="2" type="primary">M123</name>
</gene>
<feature type="region of interest" description="Disordered" evidence="1">
    <location>
        <begin position="400"/>
        <end position="578"/>
    </location>
</feature>
<feature type="compositionally biased region" description="Basic and acidic residues" evidence="1">
    <location>
        <begin position="753"/>
        <end position="765"/>
    </location>
</feature>
<reference evidence="2" key="2">
    <citation type="submission" date="2023-06" db="EMBL/GenBank/DDBJ databases">
        <title>Isolation and genome sequencing of cytomegaloviruses from Natal multimammate mice (Mastomys natalensis).</title>
        <authorList>
            <person name="Jarvis M.A."/>
            <person name="Davison A.J."/>
        </authorList>
    </citation>
    <scope>NUCLEOTIDE SEQUENCE</scope>
    <source>
        <strain evidence="2">Mnat29</strain>
    </source>
</reference>
<protein>
    <submittedName>
        <fullName evidence="2">Regulatory protein IE1</fullName>
    </submittedName>
</protein>
<feature type="compositionally biased region" description="Acidic residues" evidence="1">
    <location>
        <begin position="429"/>
        <end position="455"/>
    </location>
</feature>
<feature type="compositionally biased region" description="Polar residues" evidence="1">
    <location>
        <begin position="546"/>
        <end position="557"/>
    </location>
</feature>
<accession>A0A9Y1N7G7</accession>
<organism evidence="2">
    <name type="scientific">Mastomys natalensis cytomegalovirus 1</name>
    <dbReference type="NCBI Taxonomy" id="2973541"/>
    <lineage>
        <taxon>Viruses</taxon>
        <taxon>Duplodnaviria</taxon>
        <taxon>Heunggongvirae</taxon>
        <taxon>Peploviricota</taxon>
        <taxon>Herviviricetes</taxon>
        <taxon>Herpesvirales</taxon>
        <taxon>Orthoherpesviridae</taxon>
        <taxon>Betaherpesvirinae</taxon>
        <taxon>Muromegalovirus</taxon>
    </lineage>
</organism>
<feature type="region of interest" description="Disordered" evidence="1">
    <location>
        <begin position="719"/>
        <end position="783"/>
    </location>
</feature>